<dbReference type="EMBL" id="BLAF01000032">
    <property type="protein sequence ID" value="GES22615.1"/>
    <property type="molecule type" value="Genomic_DNA"/>
</dbReference>
<organism evidence="2 3">
    <name type="scientific">Acrocarpospora pleiomorpha</name>
    <dbReference type="NCBI Taxonomy" id="90975"/>
    <lineage>
        <taxon>Bacteria</taxon>
        <taxon>Bacillati</taxon>
        <taxon>Actinomycetota</taxon>
        <taxon>Actinomycetes</taxon>
        <taxon>Streptosporangiales</taxon>
        <taxon>Streptosporangiaceae</taxon>
        <taxon>Acrocarpospora</taxon>
    </lineage>
</organism>
<keyword evidence="1" id="KW-1133">Transmembrane helix</keyword>
<comment type="caution">
    <text evidence="2">The sequence shown here is derived from an EMBL/GenBank/DDBJ whole genome shotgun (WGS) entry which is preliminary data.</text>
</comment>
<keyword evidence="3" id="KW-1185">Reference proteome</keyword>
<dbReference type="AlphaFoldDB" id="A0A5M3XMN2"/>
<feature type="transmembrane region" description="Helical" evidence="1">
    <location>
        <begin position="46"/>
        <end position="68"/>
    </location>
</feature>
<evidence type="ECO:0000313" key="3">
    <source>
        <dbReference type="Proteomes" id="UP000377595"/>
    </source>
</evidence>
<protein>
    <submittedName>
        <fullName evidence="2">Uncharacterized protein</fullName>
    </submittedName>
</protein>
<accession>A0A5M3XMN2</accession>
<evidence type="ECO:0000256" key="1">
    <source>
        <dbReference type="SAM" id="Phobius"/>
    </source>
</evidence>
<name>A0A5M3XMN2_9ACTN</name>
<keyword evidence="1" id="KW-0472">Membrane</keyword>
<evidence type="ECO:0000313" key="2">
    <source>
        <dbReference type="EMBL" id="GES22615.1"/>
    </source>
</evidence>
<gene>
    <name evidence="2" type="ORF">Aple_055130</name>
</gene>
<proteinExistence type="predicted"/>
<sequence>MEPCRFGPEGLRAVIREPRRAATWLAPGGHAVPGRRSAVTRLEGQLLSAVVKAVVTIASGGWMVAVGFGDDRKWGRVG</sequence>
<dbReference type="Proteomes" id="UP000377595">
    <property type="component" value="Unassembled WGS sequence"/>
</dbReference>
<keyword evidence="1" id="KW-0812">Transmembrane</keyword>
<reference evidence="2 3" key="1">
    <citation type="submission" date="2019-10" db="EMBL/GenBank/DDBJ databases">
        <title>Whole genome shotgun sequence of Acrocarpospora pleiomorpha NBRC 16267.</title>
        <authorList>
            <person name="Ichikawa N."/>
            <person name="Kimura A."/>
            <person name="Kitahashi Y."/>
            <person name="Komaki H."/>
            <person name="Oguchi A."/>
        </authorList>
    </citation>
    <scope>NUCLEOTIDE SEQUENCE [LARGE SCALE GENOMIC DNA]</scope>
    <source>
        <strain evidence="2 3">NBRC 16267</strain>
    </source>
</reference>